<gene>
    <name evidence="2" type="ORF">SAMN05216167_105146</name>
</gene>
<dbReference type="EMBL" id="FOLQ01000005">
    <property type="protein sequence ID" value="SFD47171.1"/>
    <property type="molecule type" value="Genomic_DNA"/>
</dbReference>
<protein>
    <submittedName>
        <fullName evidence="2">Uncharacterized protein</fullName>
    </submittedName>
</protein>
<accession>A0A1I1SL84</accession>
<keyword evidence="3" id="KW-1185">Reference proteome</keyword>
<keyword evidence="1" id="KW-0732">Signal</keyword>
<dbReference type="STRING" id="662367.SAMN05216167_105146"/>
<dbReference type="RefSeq" id="WP_093827533.1">
    <property type="nucleotide sequence ID" value="NZ_FOLQ01000005.1"/>
</dbReference>
<sequence>MKTFLCLLIGLSMLLTTVQANPNPIDSLKKNQALLMKQSERLMKRSDSIITIMHKMSHTNDSLNKELYYYRAKDDFYVMAVDRQGSHFEWLLATIIGVAGLFSYTFFRRELNKQREEFDNQLNVASEKYKILLDDLRETKIDLFKTISTISTKMVQFDAQNTSYASMSSTLNNVIFRMDYLHKAYKLSEGEGKVHLADELKIDIKHFGLVLDDIEQAYAERADRQEFYDLFRKDNGYVLTLMDKFIYDNNRDISQEAVLTKTRLIYFLK</sequence>
<evidence type="ECO:0000313" key="3">
    <source>
        <dbReference type="Proteomes" id="UP000198598"/>
    </source>
</evidence>
<evidence type="ECO:0000256" key="1">
    <source>
        <dbReference type="SAM" id="SignalP"/>
    </source>
</evidence>
<organism evidence="2 3">
    <name type="scientific">Spirosoma endophyticum</name>
    <dbReference type="NCBI Taxonomy" id="662367"/>
    <lineage>
        <taxon>Bacteria</taxon>
        <taxon>Pseudomonadati</taxon>
        <taxon>Bacteroidota</taxon>
        <taxon>Cytophagia</taxon>
        <taxon>Cytophagales</taxon>
        <taxon>Cytophagaceae</taxon>
        <taxon>Spirosoma</taxon>
    </lineage>
</organism>
<feature type="chain" id="PRO_5011446850" evidence="1">
    <location>
        <begin position="21"/>
        <end position="269"/>
    </location>
</feature>
<dbReference type="Proteomes" id="UP000198598">
    <property type="component" value="Unassembled WGS sequence"/>
</dbReference>
<name>A0A1I1SL84_9BACT</name>
<dbReference type="AlphaFoldDB" id="A0A1I1SL84"/>
<feature type="signal peptide" evidence="1">
    <location>
        <begin position="1"/>
        <end position="20"/>
    </location>
</feature>
<evidence type="ECO:0000313" key="2">
    <source>
        <dbReference type="EMBL" id="SFD47171.1"/>
    </source>
</evidence>
<proteinExistence type="predicted"/>
<reference evidence="2 3" key="1">
    <citation type="submission" date="2016-10" db="EMBL/GenBank/DDBJ databases">
        <authorList>
            <person name="de Groot N.N."/>
        </authorList>
    </citation>
    <scope>NUCLEOTIDE SEQUENCE [LARGE SCALE GENOMIC DNA]</scope>
    <source>
        <strain evidence="2 3">DSM 26130</strain>
    </source>
</reference>
<dbReference type="OrthoDB" id="9881892at2"/>